<organism evidence="4">
    <name type="scientific">Echinostoma caproni</name>
    <dbReference type="NCBI Taxonomy" id="27848"/>
    <lineage>
        <taxon>Eukaryota</taxon>
        <taxon>Metazoa</taxon>
        <taxon>Spiralia</taxon>
        <taxon>Lophotrochozoa</taxon>
        <taxon>Platyhelminthes</taxon>
        <taxon>Trematoda</taxon>
        <taxon>Digenea</taxon>
        <taxon>Plagiorchiida</taxon>
        <taxon>Echinostomata</taxon>
        <taxon>Echinostomatoidea</taxon>
        <taxon>Echinostomatidae</taxon>
        <taxon>Echinostoma</taxon>
    </lineage>
</organism>
<dbReference type="AlphaFoldDB" id="A0A183AUA0"/>
<keyword evidence="3" id="KW-1185">Reference proteome</keyword>
<name>A0A183AUA0_9TREM</name>
<accession>A0A183AUA0</accession>
<reference evidence="4" key="1">
    <citation type="submission" date="2016-06" db="UniProtKB">
        <authorList>
            <consortium name="WormBaseParasite"/>
        </authorList>
    </citation>
    <scope>IDENTIFICATION</scope>
</reference>
<protein>
    <submittedName>
        <fullName evidence="4">Transmembrane protein</fullName>
    </submittedName>
</protein>
<gene>
    <name evidence="2" type="ORF">ECPE_LOCUS10535</name>
</gene>
<dbReference type="Proteomes" id="UP000272942">
    <property type="component" value="Unassembled WGS sequence"/>
</dbReference>
<keyword evidence="1" id="KW-1133">Transmembrane helix</keyword>
<keyword evidence="1" id="KW-0472">Membrane</keyword>
<evidence type="ECO:0000313" key="4">
    <source>
        <dbReference type="WBParaSite" id="ECPE_0001056701-mRNA-1"/>
    </source>
</evidence>
<reference evidence="2 3" key="2">
    <citation type="submission" date="2018-11" db="EMBL/GenBank/DDBJ databases">
        <authorList>
            <consortium name="Pathogen Informatics"/>
        </authorList>
    </citation>
    <scope>NUCLEOTIDE SEQUENCE [LARGE SCALE GENOMIC DNA]</scope>
    <source>
        <strain evidence="2 3">Egypt</strain>
    </source>
</reference>
<dbReference type="EMBL" id="UZAN01049231">
    <property type="protein sequence ID" value="VDP87211.1"/>
    <property type="molecule type" value="Genomic_DNA"/>
</dbReference>
<keyword evidence="1" id="KW-0812">Transmembrane</keyword>
<evidence type="ECO:0000256" key="1">
    <source>
        <dbReference type="SAM" id="Phobius"/>
    </source>
</evidence>
<proteinExistence type="predicted"/>
<sequence>MPQHLLVLTQLMLTLGIPYIAIYIQFLDPYTMLIVVPVAMALTAVLMFLLVAVIDELTDRPESSNETMLKQQLTSINTDYWAPVSFSRRYTIALQ</sequence>
<feature type="transmembrane region" description="Helical" evidence="1">
    <location>
        <begin position="5"/>
        <end position="24"/>
    </location>
</feature>
<evidence type="ECO:0000313" key="3">
    <source>
        <dbReference type="Proteomes" id="UP000272942"/>
    </source>
</evidence>
<dbReference type="OrthoDB" id="8191206at2759"/>
<evidence type="ECO:0000313" key="2">
    <source>
        <dbReference type="EMBL" id="VDP87211.1"/>
    </source>
</evidence>
<dbReference type="WBParaSite" id="ECPE_0001056701-mRNA-1">
    <property type="protein sequence ID" value="ECPE_0001056701-mRNA-1"/>
    <property type="gene ID" value="ECPE_0001056701"/>
</dbReference>
<feature type="transmembrane region" description="Helical" evidence="1">
    <location>
        <begin position="30"/>
        <end position="54"/>
    </location>
</feature>